<dbReference type="EMBL" id="BONX01000056">
    <property type="protein sequence ID" value="GIH00635.1"/>
    <property type="molecule type" value="Genomic_DNA"/>
</dbReference>
<name>A0ABQ4F150_9ACTN</name>
<dbReference type="SUPFAM" id="SSF53850">
    <property type="entry name" value="Periplasmic binding protein-like II"/>
    <property type="match status" value="1"/>
</dbReference>
<reference evidence="1 2" key="1">
    <citation type="submission" date="2021-01" db="EMBL/GenBank/DDBJ databases">
        <title>Whole genome shotgun sequence of Plantactinospora mayteni NBRC 109088.</title>
        <authorList>
            <person name="Komaki H."/>
            <person name="Tamura T."/>
        </authorList>
    </citation>
    <scope>NUCLEOTIDE SEQUENCE [LARGE SCALE GENOMIC DNA]</scope>
    <source>
        <strain evidence="1 2">NBRC 109088</strain>
    </source>
</reference>
<dbReference type="PANTHER" id="PTHR43649:SF12">
    <property type="entry name" value="DIACETYLCHITOBIOSE BINDING PROTEIN DASA"/>
    <property type="match status" value="1"/>
</dbReference>
<dbReference type="InterPro" id="IPR050490">
    <property type="entry name" value="Bact_solute-bd_prot1"/>
</dbReference>
<gene>
    <name evidence="1" type="ORF">Pma05_72070</name>
</gene>
<sequence length="490" mass="51821">MSGLSFRYGPAWYGFHIYLTTSGSASPIPHVVEGTPMRKRRAAFVAAGVAAALAATTACGSGSDNGGSDAANFEAKPSGTMSYWGFDNPDDVGQARLDHAAKQLDGVTIESDQTGFDAQKFTTRLASGNVPDVVQMDRELVLTYAAQNLILPLDTCLSANKVGKDRWYPSVVDSVTYKDQIWAVPQFYQPPAIILNKTVMDAAGVQDTDIDTSNPDKLLAAIGKMYKANGDVPSTLGFNPQAIGQTNLWLVGMGGRLADENGQPALDDPNNVAALELLKKIVDAQGGFAKYKSFTDSFDMFGEKNQFVQNQVGAEVDAQWYPNVLSPYKDKIKLAAVPFRGKDGNPVTASSGTSFVVPAKAKNPAAACRWALALTEDGSWTAAAEARAATVKQKNSIDTGLFTGSPVADKAIREQFVKPSGNAGFDQVISTYYDIVDKGKSVGASPAGQQIKQELLNALTAALLGSKTAQQALADAQAASMDAYKTVTGG</sequence>
<evidence type="ECO:0000313" key="1">
    <source>
        <dbReference type="EMBL" id="GIH00635.1"/>
    </source>
</evidence>
<dbReference type="Gene3D" id="3.40.190.10">
    <property type="entry name" value="Periplasmic binding protein-like II"/>
    <property type="match status" value="1"/>
</dbReference>
<accession>A0ABQ4F150</accession>
<organism evidence="1 2">
    <name type="scientific">Plantactinospora mayteni</name>
    <dbReference type="NCBI Taxonomy" id="566021"/>
    <lineage>
        <taxon>Bacteria</taxon>
        <taxon>Bacillati</taxon>
        <taxon>Actinomycetota</taxon>
        <taxon>Actinomycetes</taxon>
        <taxon>Micromonosporales</taxon>
        <taxon>Micromonosporaceae</taxon>
        <taxon>Plantactinospora</taxon>
    </lineage>
</organism>
<evidence type="ECO:0000313" key="2">
    <source>
        <dbReference type="Proteomes" id="UP000621500"/>
    </source>
</evidence>
<keyword evidence="2" id="KW-1185">Reference proteome</keyword>
<proteinExistence type="predicted"/>
<dbReference type="PANTHER" id="PTHR43649">
    <property type="entry name" value="ARABINOSE-BINDING PROTEIN-RELATED"/>
    <property type="match status" value="1"/>
</dbReference>
<protein>
    <submittedName>
        <fullName evidence="1">Sugar ABC transporter substrate-binding protein</fullName>
    </submittedName>
</protein>
<dbReference type="Proteomes" id="UP000621500">
    <property type="component" value="Unassembled WGS sequence"/>
</dbReference>
<comment type="caution">
    <text evidence="1">The sequence shown here is derived from an EMBL/GenBank/DDBJ whole genome shotgun (WGS) entry which is preliminary data.</text>
</comment>